<feature type="transmembrane region" description="Helical" evidence="7">
    <location>
        <begin position="16"/>
        <end position="36"/>
    </location>
</feature>
<keyword evidence="2" id="KW-1003">Cell membrane</keyword>
<feature type="domain" description="MacB-like periplasmic core" evidence="9">
    <location>
        <begin position="17"/>
        <end position="235"/>
    </location>
</feature>
<reference evidence="10" key="1">
    <citation type="submission" date="2020-02" db="EMBL/GenBank/DDBJ databases">
        <authorList>
            <person name="Meier V. D."/>
        </authorList>
    </citation>
    <scope>NUCLEOTIDE SEQUENCE</scope>
    <source>
        <strain evidence="10">AVDCRST_MAG10</strain>
    </source>
</reference>
<dbReference type="InterPro" id="IPR025857">
    <property type="entry name" value="MacB_PCD"/>
</dbReference>
<dbReference type="Pfam" id="PF12704">
    <property type="entry name" value="MacB_PCD"/>
    <property type="match status" value="2"/>
</dbReference>
<feature type="domain" description="ABC3 transporter permease C-terminal" evidence="8">
    <location>
        <begin position="719"/>
        <end position="834"/>
    </location>
</feature>
<gene>
    <name evidence="10" type="ORF">AVDCRST_MAG10-2302</name>
</gene>
<evidence type="ECO:0000256" key="4">
    <source>
        <dbReference type="ARBA" id="ARBA00022989"/>
    </source>
</evidence>
<evidence type="ECO:0000256" key="7">
    <source>
        <dbReference type="SAM" id="Phobius"/>
    </source>
</evidence>
<feature type="transmembrane region" description="Helical" evidence="7">
    <location>
        <begin position="361"/>
        <end position="380"/>
    </location>
</feature>
<dbReference type="InterPro" id="IPR003838">
    <property type="entry name" value="ABC3_permease_C"/>
</dbReference>
<feature type="transmembrane region" description="Helical" evidence="7">
    <location>
        <begin position="489"/>
        <end position="512"/>
    </location>
</feature>
<feature type="transmembrane region" description="Helical" evidence="7">
    <location>
        <begin position="767"/>
        <end position="788"/>
    </location>
</feature>
<evidence type="ECO:0000256" key="2">
    <source>
        <dbReference type="ARBA" id="ARBA00022475"/>
    </source>
</evidence>
<name>A0A6J4IJ79_9ACTN</name>
<evidence type="ECO:0000256" key="6">
    <source>
        <dbReference type="ARBA" id="ARBA00038076"/>
    </source>
</evidence>
<keyword evidence="4 7" id="KW-1133">Transmembrane helix</keyword>
<keyword evidence="3 7" id="KW-0812">Transmembrane</keyword>
<feature type="transmembrane region" description="Helical" evidence="7">
    <location>
        <begin position="808"/>
        <end position="827"/>
    </location>
</feature>
<dbReference type="EMBL" id="CADCTB010000143">
    <property type="protein sequence ID" value="CAA9252117.1"/>
    <property type="molecule type" value="Genomic_DNA"/>
</dbReference>
<sequence>MVRAVLKGVLAHKLRLFLTAMAVVLGVSFVAGTFVLTDTINKTFDSLFNEISAGTDVSVRAASGFGEDAPAETLRDTVPASVLEVVRRVPGVQTADGTVSGYAQFVDEAGKAVTTTGAPTLGFNWTDPDLSPLTLRSGREPQRAGEVVVDAVTAKDHDFALGDTVKVLFRGPTEEFTVVGITGFGEADNLAGATLAIFDEGTAQRVFGKVGRFDSVEAKAVEGVSSLDLRDRVRSAVPPGVEVVTSQQVADESADSVQQALGFFGTALLVFAGISLFVGGFIILNTFSILVAQRTRELALLRALGASRRQVMVSVIAEAFLVGLFASLVGLGLGVLVALGLQELLKAFGIDLPAAGAVVRPRTIIASLVVGVGVTVLSSISPARKASKIAPMAALRGTGVEQGGSLRRRSVAGAVVTAVGAGAMLFGLFGGGISLVGLGAALVFVGVALLSPLAAVPMARVIGAPFPLIAGMSGKLGRQNAMRNPRRTAATAAALTVGLGLVACVSVLAASIKSSAADIVDEYLAADYIVSTANFMPSISTDLAPRLAQQPELAAVSGLQTGEWRAQGQSRSIYGADPASVGQVLKVDVTAGDIGGLARGEILVGEEELKDKKLEIGSTLPMTFARTGNQELRIAGTFAKNQLLGSYVVSTATFDANFTDRLDFVVLAKARAGTPPAAARAAVERVTADFPNVELRDQAEFKEQQENQVNQILGLVTALLALSIIIALFGIVNTLALSIFERTRELGLLRAVGMARRQVRSMIRGESVIIAVLGAVLGLGVGVLFGYAIVGALDDEGIGKVVIPGGQLIAYVVLAGIAGVVAAVFPARRAARLDVLAAISHE</sequence>
<feature type="domain" description="ABC3 transporter permease C-terminal" evidence="8">
    <location>
        <begin position="270"/>
        <end position="391"/>
    </location>
</feature>
<feature type="transmembrane region" description="Helical" evidence="7">
    <location>
        <begin position="712"/>
        <end position="740"/>
    </location>
</feature>
<evidence type="ECO:0000259" key="8">
    <source>
        <dbReference type="Pfam" id="PF02687"/>
    </source>
</evidence>
<proteinExistence type="inferred from homology"/>
<feature type="transmembrane region" description="Helical" evidence="7">
    <location>
        <begin position="441"/>
        <end position="468"/>
    </location>
</feature>
<organism evidence="10">
    <name type="scientific">uncultured Acidimicrobiales bacterium</name>
    <dbReference type="NCBI Taxonomy" id="310071"/>
    <lineage>
        <taxon>Bacteria</taxon>
        <taxon>Bacillati</taxon>
        <taxon>Actinomycetota</taxon>
        <taxon>Acidimicrobiia</taxon>
        <taxon>Acidimicrobiales</taxon>
        <taxon>environmental samples</taxon>
    </lineage>
</organism>
<dbReference type="PANTHER" id="PTHR30572:SF4">
    <property type="entry name" value="ABC TRANSPORTER PERMEASE YTRF"/>
    <property type="match status" value="1"/>
</dbReference>
<feature type="domain" description="MacB-like periplasmic core" evidence="9">
    <location>
        <begin position="488"/>
        <end position="685"/>
    </location>
</feature>
<dbReference type="GO" id="GO:0005886">
    <property type="term" value="C:plasma membrane"/>
    <property type="evidence" value="ECO:0007669"/>
    <property type="project" value="UniProtKB-SubCell"/>
</dbReference>
<dbReference type="GO" id="GO:0022857">
    <property type="term" value="F:transmembrane transporter activity"/>
    <property type="evidence" value="ECO:0007669"/>
    <property type="project" value="TreeGrafter"/>
</dbReference>
<dbReference type="Pfam" id="PF02687">
    <property type="entry name" value="FtsX"/>
    <property type="match status" value="2"/>
</dbReference>
<evidence type="ECO:0000256" key="3">
    <source>
        <dbReference type="ARBA" id="ARBA00022692"/>
    </source>
</evidence>
<evidence type="ECO:0000256" key="1">
    <source>
        <dbReference type="ARBA" id="ARBA00004651"/>
    </source>
</evidence>
<feature type="transmembrane region" description="Helical" evidence="7">
    <location>
        <begin position="313"/>
        <end position="341"/>
    </location>
</feature>
<evidence type="ECO:0000313" key="10">
    <source>
        <dbReference type="EMBL" id="CAA9252117.1"/>
    </source>
</evidence>
<dbReference type="InterPro" id="IPR050250">
    <property type="entry name" value="Macrolide_Exporter_MacB"/>
</dbReference>
<feature type="transmembrane region" description="Helical" evidence="7">
    <location>
        <begin position="411"/>
        <end position="435"/>
    </location>
</feature>
<accession>A0A6J4IJ79</accession>
<feature type="transmembrane region" description="Helical" evidence="7">
    <location>
        <begin position="263"/>
        <end position="292"/>
    </location>
</feature>
<protein>
    <submittedName>
        <fullName evidence="10">ABC transporter, fused permease protein</fullName>
    </submittedName>
</protein>
<comment type="subcellular location">
    <subcellularLocation>
        <location evidence="1">Cell membrane</location>
        <topology evidence="1">Multi-pass membrane protein</topology>
    </subcellularLocation>
</comment>
<comment type="similarity">
    <text evidence="6">Belongs to the ABC-4 integral membrane protein family.</text>
</comment>
<keyword evidence="5 7" id="KW-0472">Membrane</keyword>
<dbReference type="PANTHER" id="PTHR30572">
    <property type="entry name" value="MEMBRANE COMPONENT OF TRANSPORTER-RELATED"/>
    <property type="match status" value="1"/>
</dbReference>
<dbReference type="AlphaFoldDB" id="A0A6J4IJ79"/>
<evidence type="ECO:0000256" key="5">
    <source>
        <dbReference type="ARBA" id="ARBA00023136"/>
    </source>
</evidence>
<evidence type="ECO:0000259" key="9">
    <source>
        <dbReference type="Pfam" id="PF12704"/>
    </source>
</evidence>